<organism evidence="1 2">
    <name type="scientific">Boletus edulis BED1</name>
    <dbReference type="NCBI Taxonomy" id="1328754"/>
    <lineage>
        <taxon>Eukaryota</taxon>
        <taxon>Fungi</taxon>
        <taxon>Dikarya</taxon>
        <taxon>Basidiomycota</taxon>
        <taxon>Agaricomycotina</taxon>
        <taxon>Agaricomycetes</taxon>
        <taxon>Agaricomycetidae</taxon>
        <taxon>Boletales</taxon>
        <taxon>Boletineae</taxon>
        <taxon>Boletaceae</taxon>
        <taxon>Boletoideae</taxon>
        <taxon>Boletus</taxon>
    </lineage>
</organism>
<reference evidence="1" key="1">
    <citation type="submission" date="2019-10" db="EMBL/GenBank/DDBJ databases">
        <authorList>
            <consortium name="DOE Joint Genome Institute"/>
            <person name="Kuo A."/>
            <person name="Miyauchi S."/>
            <person name="Kiss E."/>
            <person name="Drula E."/>
            <person name="Kohler A."/>
            <person name="Sanchez-Garcia M."/>
            <person name="Andreopoulos B."/>
            <person name="Barry K.W."/>
            <person name="Bonito G."/>
            <person name="Buee M."/>
            <person name="Carver A."/>
            <person name="Chen C."/>
            <person name="Cichocki N."/>
            <person name="Clum A."/>
            <person name="Culley D."/>
            <person name="Crous P.W."/>
            <person name="Fauchery L."/>
            <person name="Girlanda M."/>
            <person name="Hayes R."/>
            <person name="Keri Z."/>
            <person name="LaButti K."/>
            <person name="Lipzen A."/>
            <person name="Lombard V."/>
            <person name="Magnuson J."/>
            <person name="Maillard F."/>
            <person name="Morin E."/>
            <person name="Murat C."/>
            <person name="Nolan M."/>
            <person name="Ohm R."/>
            <person name="Pangilinan J."/>
            <person name="Pereira M."/>
            <person name="Perotto S."/>
            <person name="Peter M."/>
            <person name="Riley R."/>
            <person name="Sitrit Y."/>
            <person name="Stielow B."/>
            <person name="Szollosi G."/>
            <person name="Zifcakova L."/>
            <person name="Stursova M."/>
            <person name="Spatafora J.W."/>
            <person name="Tedersoo L."/>
            <person name="Vaario L.-M."/>
            <person name="Yamada A."/>
            <person name="Yan M."/>
            <person name="Wang P."/>
            <person name="Xu J."/>
            <person name="Bruns T."/>
            <person name="Baldrian P."/>
            <person name="Vilgalys R."/>
            <person name="Henrissat B."/>
            <person name="Grigoriev I.V."/>
            <person name="Hibbett D."/>
            <person name="Nagy L.G."/>
            <person name="Martin F.M."/>
        </authorList>
    </citation>
    <scope>NUCLEOTIDE SEQUENCE</scope>
    <source>
        <strain evidence="1">BED1</strain>
    </source>
</reference>
<evidence type="ECO:0000313" key="1">
    <source>
        <dbReference type="EMBL" id="KAF8432544.1"/>
    </source>
</evidence>
<proteinExistence type="predicted"/>
<dbReference type="AlphaFoldDB" id="A0AAD4BK67"/>
<accession>A0AAD4BK67</accession>
<name>A0AAD4BK67_BOLED</name>
<dbReference type="Proteomes" id="UP001194468">
    <property type="component" value="Unassembled WGS sequence"/>
</dbReference>
<feature type="non-terminal residue" evidence="1">
    <location>
        <position position="1"/>
    </location>
</feature>
<comment type="caution">
    <text evidence="1">The sequence shown here is derived from an EMBL/GenBank/DDBJ whole genome shotgun (WGS) entry which is preliminary data.</text>
</comment>
<protein>
    <submittedName>
        <fullName evidence="1">Uncharacterized protein</fullName>
    </submittedName>
</protein>
<dbReference type="EMBL" id="WHUW01000039">
    <property type="protein sequence ID" value="KAF8432544.1"/>
    <property type="molecule type" value="Genomic_DNA"/>
</dbReference>
<sequence length="98" mass="11765">KQSLDLHFDQWDCDKYLELSKFLLDNYCQVLAIIDKYLAEFAAFKSATSFSDADFEKWHEKEKDYLQNCASKWHETLLVVEYVEFLQKLQFTDLCFCQ</sequence>
<reference evidence="1" key="2">
    <citation type="journal article" date="2020" name="Nat. Commun.">
        <title>Large-scale genome sequencing of mycorrhizal fungi provides insights into the early evolution of symbiotic traits.</title>
        <authorList>
            <person name="Miyauchi S."/>
            <person name="Kiss E."/>
            <person name="Kuo A."/>
            <person name="Drula E."/>
            <person name="Kohler A."/>
            <person name="Sanchez-Garcia M."/>
            <person name="Morin E."/>
            <person name="Andreopoulos B."/>
            <person name="Barry K.W."/>
            <person name="Bonito G."/>
            <person name="Buee M."/>
            <person name="Carver A."/>
            <person name="Chen C."/>
            <person name="Cichocki N."/>
            <person name="Clum A."/>
            <person name="Culley D."/>
            <person name="Crous P.W."/>
            <person name="Fauchery L."/>
            <person name="Girlanda M."/>
            <person name="Hayes R.D."/>
            <person name="Keri Z."/>
            <person name="LaButti K."/>
            <person name="Lipzen A."/>
            <person name="Lombard V."/>
            <person name="Magnuson J."/>
            <person name="Maillard F."/>
            <person name="Murat C."/>
            <person name="Nolan M."/>
            <person name="Ohm R.A."/>
            <person name="Pangilinan J."/>
            <person name="Pereira M.F."/>
            <person name="Perotto S."/>
            <person name="Peter M."/>
            <person name="Pfister S."/>
            <person name="Riley R."/>
            <person name="Sitrit Y."/>
            <person name="Stielow J.B."/>
            <person name="Szollosi G."/>
            <person name="Zifcakova L."/>
            <person name="Stursova M."/>
            <person name="Spatafora J.W."/>
            <person name="Tedersoo L."/>
            <person name="Vaario L.M."/>
            <person name="Yamada A."/>
            <person name="Yan M."/>
            <person name="Wang P."/>
            <person name="Xu J."/>
            <person name="Bruns T."/>
            <person name="Baldrian P."/>
            <person name="Vilgalys R."/>
            <person name="Dunand C."/>
            <person name="Henrissat B."/>
            <person name="Grigoriev I.V."/>
            <person name="Hibbett D."/>
            <person name="Nagy L.G."/>
            <person name="Martin F.M."/>
        </authorList>
    </citation>
    <scope>NUCLEOTIDE SEQUENCE</scope>
    <source>
        <strain evidence="1">BED1</strain>
    </source>
</reference>
<keyword evidence="2" id="KW-1185">Reference proteome</keyword>
<evidence type="ECO:0000313" key="2">
    <source>
        <dbReference type="Proteomes" id="UP001194468"/>
    </source>
</evidence>
<gene>
    <name evidence="1" type="ORF">L210DRAFT_868069</name>
</gene>